<evidence type="ECO:0000313" key="2">
    <source>
        <dbReference type="Proteomes" id="UP000600565"/>
    </source>
</evidence>
<proteinExistence type="predicted"/>
<accession>A0ABR8XLI1</accession>
<reference evidence="1 2" key="1">
    <citation type="submission" date="2020-08" db="EMBL/GenBank/DDBJ databases">
        <title>A Genomic Blueprint of the Chicken Gut Microbiome.</title>
        <authorList>
            <person name="Gilroy R."/>
            <person name="Ravi A."/>
            <person name="Getino M."/>
            <person name="Pursley I."/>
            <person name="Horton D.L."/>
            <person name="Alikhan N.-F."/>
            <person name="Baker D."/>
            <person name="Gharbi K."/>
            <person name="Hall N."/>
            <person name="Watson M."/>
            <person name="Adriaenssens E.M."/>
            <person name="Foster-Nyarko E."/>
            <person name="Jarju S."/>
            <person name="Secka A."/>
            <person name="Antonio M."/>
            <person name="Oren A."/>
            <person name="Chaudhuri R."/>
            <person name="La Ragione R.M."/>
            <person name="Hildebrand F."/>
            <person name="Pallen M.J."/>
        </authorList>
    </citation>
    <scope>NUCLEOTIDE SEQUENCE [LARGE SCALE GENOMIC DNA]</scope>
    <source>
        <strain evidence="1 2">Sa1YVA6</strain>
    </source>
</reference>
<name>A0ABR8XLI1_9BACL</name>
<dbReference type="EMBL" id="JACSPW010000005">
    <property type="protein sequence ID" value="MBD8032802.1"/>
    <property type="molecule type" value="Genomic_DNA"/>
</dbReference>
<comment type="caution">
    <text evidence="1">The sequence shown here is derived from an EMBL/GenBank/DDBJ whole genome shotgun (WGS) entry which is preliminary data.</text>
</comment>
<sequence length="458" mass="54446">MIKIKKIEFMKVLYDDALAQNIFSIANITFSNRNPIHGALLYWQQNQSEELYTKEGDYKFFYDLAKAQYFAAVKFPKDCNLTRDERQELAYLLLEERGAIGTYSFVSTKPKKLIHVKDAFESINFPADFSVTDFNNISVLKKIESHDETLYEELPYDRSFLETYLEWCRLAVQKHPSKLTAYLQYLPFSYICYSNALLSEQFLIDYLPEVDLEALQYNKPVLARLTMSFKRYLITTLMENKKRIHPDFVDQLDDFIESNAFYSSYDVVYLPEADEIPDMDLQYFEYDRGPYKWPGSEHLVKGIPSLVSQQYNCYGDKRLTNTEMDKKLKSYNAQQKQLFMAIAEPHWLNKYRNELDWSYICQYNVHLNEQFLTAHIQYIDFDALGLNTDIAVNVEFLSTYLHRFNHQKAVPLIICHLTEQFYLTHKDEIKVDIDLLYKYMDCIDEEEFLRIENYLIDY</sequence>
<gene>
    <name evidence="1" type="ORF">H9632_06960</name>
</gene>
<keyword evidence="2" id="KW-1185">Reference proteome</keyword>
<dbReference type="RefSeq" id="WP_191703391.1">
    <property type="nucleotide sequence ID" value="NZ_JACSPW010000005.1"/>
</dbReference>
<protein>
    <submittedName>
        <fullName evidence="1">Nucleoside-diphosphate sugar epimerase</fullName>
    </submittedName>
</protein>
<dbReference type="Proteomes" id="UP000600565">
    <property type="component" value="Unassembled WGS sequence"/>
</dbReference>
<organism evidence="1 2">
    <name type="scientific">Solibacillus merdavium</name>
    <dbReference type="NCBI Taxonomy" id="2762218"/>
    <lineage>
        <taxon>Bacteria</taxon>
        <taxon>Bacillati</taxon>
        <taxon>Bacillota</taxon>
        <taxon>Bacilli</taxon>
        <taxon>Bacillales</taxon>
        <taxon>Caryophanaceae</taxon>
        <taxon>Solibacillus</taxon>
    </lineage>
</organism>
<evidence type="ECO:0000313" key="1">
    <source>
        <dbReference type="EMBL" id="MBD8032802.1"/>
    </source>
</evidence>